<dbReference type="SMR" id="A0A445EFL7"/>
<dbReference type="InterPro" id="IPR040265">
    <property type="entry name" value="CHUP1/IPGA1-like"/>
</dbReference>
<dbReference type="Proteomes" id="UP000289738">
    <property type="component" value="Chromosome A02"/>
</dbReference>
<comment type="caution">
    <text evidence="2">The sequence shown here is derived from an EMBL/GenBank/DDBJ whole genome shotgun (WGS) entry which is preliminary data.</text>
</comment>
<accession>A0A445EFL7</accession>
<evidence type="ECO:0000313" key="3">
    <source>
        <dbReference type="Proteomes" id="UP000289738"/>
    </source>
</evidence>
<sequence length="265" mass="29497">MVVAVGTSGKEAIGESQSPKFKDIQKLIADKLERSKVKKEATPEAIFHKASSIPSPTTTIHVNSESQSIERMSPPNQCLPPSMPSQPLANLDDMKRDIKGPLNHPQPVMIIAHSSIVGEFQNRSAHLLAIRVDIETKGEFINDLIKKAVDAAYMDIEEVLKFVDGELSSLVDERAVLKHFKWPEKKANAMREAVVEYQQLKLLEQEISSYTDDPDIPCGAALKKKMASLLDKSELSIQRLIKLQNSVMRSYQAYTFQPLGCSIRG</sequence>
<gene>
    <name evidence="2" type="ORF">Ahy_A02g008865</name>
</gene>
<dbReference type="AlphaFoldDB" id="A0A445EFL7"/>
<dbReference type="PANTHER" id="PTHR31342:SF43">
    <property type="entry name" value="F11A17.16"/>
    <property type="match status" value="1"/>
</dbReference>
<protein>
    <submittedName>
        <fullName evidence="2">Uncharacterized protein</fullName>
    </submittedName>
</protein>
<dbReference type="PANTHER" id="PTHR31342">
    <property type="entry name" value="PROTEIN CHUP1, CHLOROPLASTIC"/>
    <property type="match status" value="1"/>
</dbReference>
<dbReference type="GO" id="GO:0072699">
    <property type="term" value="P:protein localization to cortical microtubule cytoskeleton"/>
    <property type="evidence" value="ECO:0007669"/>
    <property type="project" value="TreeGrafter"/>
</dbReference>
<dbReference type="Gramene" id="arahy.Tifrunner.gnm2.ann2.Ah02g091100.1">
    <property type="protein sequence ID" value="arahy.Tifrunner.gnm2.ann2.Ah02g091100.1-CDS"/>
    <property type="gene ID" value="arahy.Tifrunner.gnm2.ann2.Ah02g091100"/>
</dbReference>
<reference evidence="2 3" key="1">
    <citation type="submission" date="2019-01" db="EMBL/GenBank/DDBJ databases">
        <title>Sequencing of cultivated peanut Arachis hypogaea provides insights into genome evolution and oil improvement.</title>
        <authorList>
            <person name="Chen X."/>
        </authorList>
    </citation>
    <scope>NUCLEOTIDE SEQUENCE [LARGE SCALE GENOMIC DNA]</scope>
    <source>
        <strain evidence="3">cv. Fuhuasheng</strain>
        <tissue evidence="2">Leaves</tissue>
    </source>
</reference>
<dbReference type="EMBL" id="SDMP01000002">
    <property type="protein sequence ID" value="RYR74228.1"/>
    <property type="molecule type" value="Genomic_DNA"/>
</dbReference>
<keyword evidence="1" id="KW-0175">Coiled coil</keyword>
<name>A0A445EFL7_ARAHY</name>
<proteinExistence type="predicted"/>
<dbReference type="STRING" id="3818.A0A445EFL7"/>
<evidence type="ECO:0000313" key="2">
    <source>
        <dbReference type="EMBL" id="RYR74228.1"/>
    </source>
</evidence>
<evidence type="ECO:0000256" key="1">
    <source>
        <dbReference type="ARBA" id="ARBA00023054"/>
    </source>
</evidence>
<dbReference type="GO" id="GO:0055028">
    <property type="term" value="C:cortical microtubule"/>
    <property type="evidence" value="ECO:0007669"/>
    <property type="project" value="TreeGrafter"/>
</dbReference>
<keyword evidence="3" id="KW-1185">Reference proteome</keyword>
<organism evidence="2 3">
    <name type="scientific">Arachis hypogaea</name>
    <name type="common">Peanut</name>
    <dbReference type="NCBI Taxonomy" id="3818"/>
    <lineage>
        <taxon>Eukaryota</taxon>
        <taxon>Viridiplantae</taxon>
        <taxon>Streptophyta</taxon>
        <taxon>Embryophyta</taxon>
        <taxon>Tracheophyta</taxon>
        <taxon>Spermatophyta</taxon>
        <taxon>Magnoliopsida</taxon>
        <taxon>eudicotyledons</taxon>
        <taxon>Gunneridae</taxon>
        <taxon>Pentapetalae</taxon>
        <taxon>rosids</taxon>
        <taxon>fabids</taxon>
        <taxon>Fabales</taxon>
        <taxon>Fabaceae</taxon>
        <taxon>Papilionoideae</taxon>
        <taxon>50 kb inversion clade</taxon>
        <taxon>dalbergioids sensu lato</taxon>
        <taxon>Dalbergieae</taxon>
        <taxon>Pterocarpus clade</taxon>
        <taxon>Arachis</taxon>
    </lineage>
</organism>